<dbReference type="InterPro" id="IPR011032">
    <property type="entry name" value="GroES-like_sf"/>
</dbReference>
<dbReference type="EMBL" id="MU006562">
    <property type="protein sequence ID" value="KAF2751443.1"/>
    <property type="molecule type" value="Genomic_DNA"/>
</dbReference>
<dbReference type="PANTHER" id="PTHR43205:SF19">
    <property type="entry name" value="ENOYL REDUCTASE (ER) DOMAIN-CONTAINING PROTEIN"/>
    <property type="match status" value="1"/>
</dbReference>
<dbReference type="OrthoDB" id="809632at2759"/>
<gene>
    <name evidence="3" type="ORF">M011DRAFT_464176</name>
</gene>
<dbReference type="AlphaFoldDB" id="A0A6A6VMS4"/>
<dbReference type="SUPFAM" id="SSF50129">
    <property type="entry name" value="GroES-like"/>
    <property type="match status" value="1"/>
</dbReference>
<evidence type="ECO:0000259" key="2">
    <source>
        <dbReference type="Pfam" id="PF00107"/>
    </source>
</evidence>
<organism evidence="3 4">
    <name type="scientific">Sporormia fimetaria CBS 119925</name>
    <dbReference type="NCBI Taxonomy" id="1340428"/>
    <lineage>
        <taxon>Eukaryota</taxon>
        <taxon>Fungi</taxon>
        <taxon>Dikarya</taxon>
        <taxon>Ascomycota</taxon>
        <taxon>Pezizomycotina</taxon>
        <taxon>Dothideomycetes</taxon>
        <taxon>Pleosporomycetidae</taxon>
        <taxon>Pleosporales</taxon>
        <taxon>Sporormiaceae</taxon>
        <taxon>Sporormia</taxon>
    </lineage>
</organism>
<proteinExistence type="predicted"/>
<evidence type="ECO:0000313" key="4">
    <source>
        <dbReference type="Proteomes" id="UP000799440"/>
    </source>
</evidence>
<dbReference type="Gene3D" id="3.40.50.720">
    <property type="entry name" value="NAD(P)-binding Rossmann-like Domain"/>
    <property type="match status" value="1"/>
</dbReference>
<dbReference type="CDD" id="cd05288">
    <property type="entry name" value="PGDH"/>
    <property type="match status" value="1"/>
</dbReference>
<dbReference type="Gene3D" id="3.90.180.10">
    <property type="entry name" value="Medium-chain alcohol dehydrogenases, catalytic domain"/>
    <property type="match status" value="1"/>
</dbReference>
<feature type="domain" description="Alcohol dehydrogenase-like C-terminal" evidence="2">
    <location>
        <begin position="92"/>
        <end position="211"/>
    </location>
</feature>
<dbReference type="SUPFAM" id="SSF51735">
    <property type="entry name" value="NAD(P)-binding Rossmann-fold domains"/>
    <property type="match status" value="1"/>
</dbReference>
<accession>A0A6A6VMS4</accession>
<dbReference type="FunFam" id="3.40.50.720:FF:000121">
    <property type="entry name" value="Prostaglandin reductase 2"/>
    <property type="match status" value="1"/>
</dbReference>
<keyword evidence="4" id="KW-1185">Reference proteome</keyword>
<dbReference type="GO" id="GO:0016628">
    <property type="term" value="F:oxidoreductase activity, acting on the CH-CH group of donors, NAD or NADP as acceptor"/>
    <property type="evidence" value="ECO:0007669"/>
    <property type="project" value="InterPro"/>
</dbReference>
<evidence type="ECO:0000256" key="1">
    <source>
        <dbReference type="ARBA" id="ARBA00023002"/>
    </source>
</evidence>
<dbReference type="InterPro" id="IPR036291">
    <property type="entry name" value="NAD(P)-bd_dom_sf"/>
</dbReference>
<reference evidence="3" key="1">
    <citation type="journal article" date="2020" name="Stud. Mycol.">
        <title>101 Dothideomycetes genomes: a test case for predicting lifestyles and emergence of pathogens.</title>
        <authorList>
            <person name="Haridas S."/>
            <person name="Albert R."/>
            <person name="Binder M."/>
            <person name="Bloem J."/>
            <person name="Labutti K."/>
            <person name="Salamov A."/>
            <person name="Andreopoulos B."/>
            <person name="Baker S."/>
            <person name="Barry K."/>
            <person name="Bills G."/>
            <person name="Bluhm B."/>
            <person name="Cannon C."/>
            <person name="Castanera R."/>
            <person name="Culley D."/>
            <person name="Daum C."/>
            <person name="Ezra D."/>
            <person name="Gonzalez J."/>
            <person name="Henrissat B."/>
            <person name="Kuo A."/>
            <person name="Liang C."/>
            <person name="Lipzen A."/>
            <person name="Lutzoni F."/>
            <person name="Magnuson J."/>
            <person name="Mondo S."/>
            <person name="Nolan M."/>
            <person name="Ohm R."/>
            <person name="Pangilinan J."/>
            <person name="Park H.-J."/>
            <person name="Ramirez L."/>
            <person name="Alfaro M."/>
            <person name="Sun H."/>
            <person name="Tritt A."/>
            <person name="Yoshinaga Y."/>
            <person name="Zwiers L.-H."/>
            <person name="Turgeon B."/>
            <person name="Goodwin S."/>
            <person name="Spatafora J."/>
            <person name="Crous P."/>
            <person name="Grigoriev I."/>
        </authorList>
    </citation>
    <scope>NUCLEOTIDE SEQUENCE</scope>
    <source>
        <strain evidence="3">CBS 119925</strain>
    </source>
</reference>
<protein>
    <submittedName>
        <fullName evidence="3">NAD(P)-binding protein</fullName>
    </submittedName>
</protein>
<dbReference type="InterPro" id="IPR045010">
    <property type="entry name" value="MDR_fam"/>
</dbReference>
<dbReference type="Proteomes" id="UP000799440">
    <property type="component" value="Unassembled WGS sequence"/>
</dbReference>
<dbReference type="InterPro" id="IPR013149">
    <property type="entry name" value="ADH-like_C"/>
</dbReference>
<name>A0A6A6VMS4_9PLEO</name>
<evidence type="ECO:0000313" key="3">
    <source>
        <dbReference type="EMBL" id="KAF2751443.1"/>
    </source>
</evidence>
<dbReference type="Pfam" id="PF00107">
    <property type="entry name" value="ADH_zinc_N"/>
    <property type="match status" value="1"/>
</dbReference>
<dbReference type="PANTHER" id="PTHR43205">
    <property type="entry name" value="PROSTAGLANDIN REDUCTASE"/>
    <property type="match status" value="1"/>
</dbReference>
<sequence>MRAFGVCEVVKSNASNLKEGQLVMYTSGWTEYVVANANECRPVQADESAGIRPTHFLGALGGTGLTAYYGIVDVAEAKADDVVVVSGAAGATGSMVVQIAKHLLRCKKVIGIAGGEKKCKWVESLGADVCVDYKSSTFKKDLEAATDGYADVYFDNVGGEILDLMLTRMKRHGRIAACGSISTYNSPGSGIKNWFEVISNRLNIKGFIVLDAMKPGKMENIIGTLIKGIKDGKIHLGPEVETVVETKFEDVPKTWMMLFEGGNQGKLVTQIKG</sequence>
<keyword evidence="1" id="KW-0560">Oxidoreductase</keyword>